<evidence type="ECO:0000313" key="1">
    <source>
        <dbReference type="EMBL" id="CAI4005218.1"/>
    </source>
</evidence>
<keyword evidence="3" id="KW-1185">Reference proteome</keyword>
<evidence type="ECO:0000313" key="2">
    <source>
        <dbReference type="EMBL" id="CAL1158593.1"/>
    </source>
</evidence>
<dbReference type="EMBL" id="CAMXCT020003580">
    <property type="protein sequence ID" value="CAL1158593.1"/>
    <property type="molecule type" value="Genomic_DNA"/>
</dbReference>
<accession>A0A9P1GCE6</accession>
<organism evidence="1">
    <name type="scientific">Cladocopium goreaui</name>
    <dbReference type="NCBI Taxonomy" id="2562237"/>
    <lineage>
        <taxon>Eukaryota</taxon>
        <taxon>Sar</taxon>
        <taxon>Alveolata</taxon>
        <taxon>Dinophyceae</taxon>
        <taxon>Suessiales</taxon>
        <taxon>Symbiodiniaceae</taxon>
        <taxon>Cladocopium</taxon>
    </lineage>
</organism>
<dbReference type="EMBL" id="CAMXCT030003580">
    <property type="protein sequence ID" value="CAL4792530.1"/>
    <property type="molecule type" value="Genomic_DNA"/>
</dbReference>
<protein>
    <submittedName>
        <fullName evidence="1">Uncharacterized protein</fullName>
    </submittedName>
</protein>
<reference evidence="1" key="1">
    <citation type="submission" date="2022-10" db="EMBL/GenBank/DDBJ databases">
        <authorList>
            <person name="Chen Y."/>
            <person name="Dougan E. K."/>
            <person name="Chan C."/>
            <person name="Rhodes N."/>
            <person name="Thang M."/>
        </authorList>
    </citation>
    <scope>NUCLEOTIDE SEQUENCE</scope>
</reference>
<sequence length="115" mass="12784">MAGSLLAAAAVVNSRRFSQTQLRKLRKLQALRAWQRVDEGPGAAEPCDIVCLVDPKVLASDSRDWEEFQSFAKELFEGTVSFPSALVRLDDSPTLLLRPVSPGEQQWPIMQEGRT</sequence>
<dbReference type="AlphaFoldDB" id="A0A9P1GCE6"/>
<proteinExistence type="predicted"/>
<gene>
    <name evidence="1" type="ORF">C1SCF055_LOCUS30961</name>
</gene>
<comment type="caution">
    <text evidence="1">The sequence shown here is derived from an EMBL/GenBank/DDBJ whole genome shotgun (WGS) entry which is preliminary data.</text>
</comment>
<dbReference type="EMBL" id="CAMXCT010003580">
    <property type="protein sequence ID" value="CAI4005218.1"/>
    <property type="molecule type" value="Genomic_DNA"/>
</dbReference>
<name>A0A9P1GCE6_9DINO</name>
<dbReference type="Proteomes" id="UP001152797">
    <property type="component" value="Unassembled WGS sequence"/>
</dbReference>
<evidence type="ECO:0000313" key="3">
    <source>
        <dbReference type="Proteomes" id="UP001152797"/>
    </source>
</evidence>
<reference evidence="2" key="2">
    <citation type="submission" date="2024-04" db="EMBL/GenBank/DDBJ databases">
        <authorList>
            <person name="Chen Y."/>
            <person name="Shah S."/>
            <person name="Dougan E. K."/>
            <person name="Thang M."/>
            <person name="Chan C."/>
        </authorList>
    </citation>
    <scope>NUCLEOTIDE SEQUENCE [LARGE SCALE GENOMIC DNA]</scope>
</reference>